<sequence>MISLFAFAIGVRLVAFIVFVACVYGGNLLFAKLEQRQSKFLWKITFVTLYSLFLLLVTYVVWFVFYFGLNT</sequence>
<keyword evidence="1" id="KW-1133">Transmembrane helix</keyword>
<dbReference type="RefSeq" id="WP_042901767.1">
    <property type="nucleotide sequence ID" value="NZ_JPFU01000015.1"/>
</dbReference>
<proteinExistence type="predicted"/>
<dbReference type="PATRIC" id="fig|28037.95.peg.1991"/>
<dbReference type="Proteomes" id="UP000028090">
    <property type="component" value="Unassembled WGS sequence"/>
</dbReference>
<evidence type="ECO:0000313" key="3">
    <source>
        <dbReference type="Proteomes" id="UP000028090"/>
    </source>
</evidence>
<feature type="transmembrane region" description="Helical" evidence="1">
    <location>
        <begin position="6"/>
        <end position="30"/>
    </location>
</feature>
<keyword evidence="1" id="KW-0472">Membrane</keyword>
<evidence type="ECO:0000313" key="2">
    <source>
        <dbReference type="EMBL" id="KEQ33816.1"/>
    </source>
</evidence>
<name>A0A081PSZ3_STRMT</name>
<feature type="transmembrane region" description="Helical" evidence="1">
    <location>
        <begin position="42"/>
        <end position="69"/>
    </location>
</feature>
<dbReference type="EMBL" id="JPFU01000015">
    <property type="protein sequence ID" value="KEQ33816.1"/>
    <property type="molecule type" value="Genomic_DNA"/>
</dbReference>
<evidence type="ECO:0000256" key="1">
    <source>
        <dbReference type="SAM" id="Phobius"/>
    </source>
</evidence>
<dbReference type="AlphaFoldDB" id="A0A081PSZ3"/>
<gene>
    <name evidence="2" type="ORF">SK629_2062</name>
</gene>
<reference evidence="2 3" key="1">
    <citation type="submission" date="2014-05" db="EMBL/GenBank/DDBJ databases">
        <authorList>
            <person name="Daugherty S.C."/>
            <person name="Tallon L.J."/>
            <person name="Sadzewicz L."/>
            <person name="Kilian M."/>
            <person name="Tettelin H."/>
        </authorList>
    </citation>
    <scope>NUCLEOTIDE SEQUENCE [LARGE SCALE GENOMIC DNA]</scope>
    <source>
        <strain evidence="2 3">SK629</strain>
    </source>
</reference>
<keyword evidence="1" id="KW-0812">Transmembrane</keyword>
<organism evidence="2 3">
    <name type="scientific">Streptococcus mitis</name>
    <dbReference type="NCBI Taxonomy" id="28037"/>
    <lineage>
        <taxon>Bacteria</taxon>
        <taxon>Bacillati</taxon>
        <taxon>Bacillota</taxon>
        <taxon>Bacilli</taxon>
        <taxon>Lactobacillales</taxon>
        <taxon>Streptococcaceae</taxon>
        <taxon>Streptococcus</taxon>
        <taxon>Streptococcus mitis group</taxon>
    </lineage>
</organism>
<accession>A0A081PSZ3</accession>
<comment type="caution">
    <text evidence="2">The sequence shown here is derived from an EMBL/GenBank/DDBJ whole genome shotgun (WGS) entry which is preliminary data.</text>
</comment>
<protein>
    <submittedName>
        <fullName evidence="2">Putative membrane protein</fullName>
    </submittedName>
</protein>
<dbReference type="OrthoDB" id="2226715at2"/>